<gene>
    <name evidence="2" type="ORF">FGADI_1058</name>
</gene>
<feature type="compositionally biased region" description="Basic and acidic residues" evidence="1">
    <location>
        <begin position="97"/>
        <end position="113"/>
    </location>
</feature>
<reference evidence="2" key="1">
    <citation type="journal article" date="2020" name="BMC Genomics">
        <title>Correction to: Identification and distribution of gene clusters required for synthesis of sphingolipid metabolism inhibitors in diverse species of the filamentous fungus Fusarium.</title>
        <authorList>
            <person name="Kim H.S."/>
            <person name="Lohmar J.M."/>
            <person name="Busman M."/>
            <person name="Brown D.W."/>
            <person name="Naumann T.A."/>
            <person name="Divon H.H."/>
            <person name="Lysoe E."/>
            <person name="Uhlig S."/>
            <person name="Proctor R.H."/>
        </authorList>
    </citation>
    <scope>NUCLEOTIDE SEQUENCE</scope>
    <source>
        <strain evidence="2">NRRL 45417</strain>
    </source>
</reference>
<accession>A0A8H4TM23</accession>
<dbReference type="EMBL" id="JABFAI010000024">
    <property type="protein sequence ID" value="KAF4960411.1"/>
    <property type="molecule type" value="Genomic_DNA"/>
</dbReference>
<keyword evidence="3" id="KW-1185">Reference proteome</keyword>
<proteinExistence type="predicted"/>
<protein>
    <submittedName>
        <fullName evidence="2">Uncharacterized protein</fullName>
    </submittedName>
</protein>
<dbReference type="OrthoDB" id="5093212at2759"/>
<evidence type="ECO:0000256" key="1">
    <source>
        <dbReference type="SAM" id="MobiDB-lite"/>
    </source>
</evidence>
<reference evidence="2" key="2">
    <citation type="submission" date="2020-05" db="EMBL/GenBank/DDBJ databases">
        <authorList>
            <person name="Kim H.-S."/>
            <person name="Proctor R.H."/>
            <person name="Brown D.W."/>
        </authorList>
    </citation>
    <scope>NUCLEOTIDE SEQUENCE</scope>
    <source>
        <strain evidence="2">NRRL 45417</strain>
    </source>
</reference>
<evidence type="ECO:0000313" key="3">
    <source>
        <dbReference type="Proteomes" id="UP000604273"/>
    </source>
</evidence>
<dbReference type="Proteomes" id="UP000604273">
    <property type="component" value="Unassembled WGS sequence"/>
</dbReference>
<sequence length="141" mass="15944">MSEPDCVDGIILIMEGLIALISLCERGYKAYKAYKARKAESKRMKARMVCNGDSLGEGDPRIDEGFNLYEMPPPPHYPNGEEDHTSEMSLAEEVEEAPLRKDLEQSSDDKQAVLDEEQLDSMEHELAWELELARMERLPGA</sequence>
<comment type="caution">
    <text evidence="2">The sequence shown here is derived from an EMBL/GenBank/DDBJ whole genome shotgun (WGS) entry which is preliminary data.</text>
</comment>
<organism evidence="2 3">
    <name type="scientific">Fusarium gaditjirri</name>
    <dbReference type="NCBI Taxonomy" id="282569"/>
    <lineage>
        <taxon>Eukaryota</taxon>
        <taxon>Fungi</taxon>
        <taxon>Dikarya</taxon>
        <taxon>Ascomycota</taxon>
        <taxon>Pezizomycotina</taxon>
        <taxon>Sordariomycetes</taxon>
        <taxon>Hypocreomycetidae</taxon>
        <taxon>Hypocreales</taxon>
        <taxon>Nectriaceae</taxon>
        <taxon>Fusarium</taxon>
        <taxon>Fusarium nisikadoi species complex</taxon>
    </lineage>
</organism>
<feature type="region of interest" description="Disordered" evidence="1">
    <location>
        <begin position="50"/>
        <end position="118"/>
    </location>
</feature>
<name>A0A8H4TM23_9HYPO</name>
<dbReference type="AlphaFoldDB" id="A0A8H4TM23"/>
<evidence type="ECO:0000313" key="2">
    <source>
        <dbReference type="EMBL" id="KAF4960411.1"/>
    </source>
</evidence>